<name>A0ABQ5MSB3_9MICC</name>
<keyword evidence="9" id="KW-1185">Reference proteome</keyword>
<dbReference type="Proteomes" id="UP001209654">
    <property type="component" value="Unassembled WGS sequence"/>
</dbReference>
<keyword evidence="4 8" id="KW-0067">ATP-binding</keyword>
<protein>
    <submittedName>
        <fullName evidence="8">ABC transporter ATP-binding protein</fullName>
    </submittedName>
</protein>
<accession>A0ABQ5MSB3</accession>
<evidence type="ECO:0000256" key="2">
    <source>
        <dbReference type="ARBA" id="ARBA00022448"/>
    </source>
</evidence>
<evidence type="ECO:0000313" key="9">
    <source>
        <dbReference type="Proteomes" id="UP001209654"/>
    </source>
</evidence>
<dbReference type="SUPFAM" id="SSF52540">
    <property type="entry name" value="P-loop containing nucleoside triphosphate hydrolases"/>
    <property type="match status" value="1"/>
</dbReference>
<dbReference type="RefSeq" id="WP_309298580.1">
    <property type="nucleotide sequence ID" value="NZ_BRVS01000005.1"/>
</dbReference>
<keyword evidence="3" id="KW-0547">Nucleotide-binding</keyword>
<dbReference type="InterPro" id="IPR003439">
    <property type="entry name" value="ABC_transporter-like_ATP-bd"/>
</dbReference>
<dbReference type="InterPro" id="IPR027417">
    <property type="entry name" value="P-loop_NTPase"/>
</dbReference>
<evidence type="ECO:0000256" key="3">
    <source>
        <dbReference type="ARBA" id="ARBA00022741"/>
    </source>
</evidence>
<proteinExistence type="inferred from homology"/>
<evidence type="ECO:0000259" key="7">
    <source>
        <dbReference type="PROSITE" id="PS50893"/>
    </source>
</evidence>
<dbReference type="PANTHER" id="PTHR43820">
    <property type="entry name" value="HIGH-AFFINITY BRANCHED-CHAIN AMINO ACID TRANSPORT ATP-BINDING PROTEIN LIVF"/>
    <property type="match status" value="1"/>
</dbReference>
<dbReference type="PROSITE" id="PS50893">
    <property type="entry name" value="ABC_TRANSPORTER_2"/>
    <property type="match status" value="1"/>
</dbReference>
<evidence type="ECO:0000256" key="1">
    <source>
        <dbReference type="ARBA" id="ARBA00005417"/>
    </source>
</evidence>
<evidence type="ECO:0000256" key="6">
    <source>
        <dbReference type="SAM" id="MobiDB-lite"/>
    </source>
</evidence>
<dbReference type="InterPro" id="IPR003593">
    <property type="entry name" value="AAA+_ATPase"/>
</dbReference>
<comment type="caution">
    <text evidence="8">The sequence shown here is derived from an EMBL/GenBank/DDBJ whole genome shotgun (WGS) entry which is preliminary data.</text>
</comment>
<dbReference type="SMART" id="SM00382">
    <property type="entry name" value="AAA"/>
    <property type="match status" value="1"/>
</dbReference>
<keyword evidence="2" id="KW-0813">Transport</keyword>
<evidence type="ECO:0000313" key="8">
    <source>
        <dbReference type="EMBL" id="GLB66877.1"/>
    </source>
</evidence>
<feature type="region of interest" description="Disordered" evidence="6">
    <location>
        <begin position="262"/>
        <end position="285"/>
    </location>
</feature>
<dbReference type="GO" id="GO:0005524">
    <property type="term" value="F:ATP binding"/>
    <property type="evidence" value="ECO:0007669"/>
    <property type="project" value="UniProtKB-KW"/>
</dbReference>
<organism evidence="8 9">
    <name type="scientific">Arthrobacter mangrovi</name>
    <dbReference type="NCBI Taxonomy" id="2966350"/>
    <lineage>
        <taxon>Bacteria</taxon>
        <taxon>Bacillati</taxon>
        <taxon>Actinomycetota</taxon>
        <taxon>Actinomycetes</taxon>
        <taxon>Micrococcales</taxon>
        <taxon>Micrococcaceae</taxon>
        <taxon>Arthrobacter</taxon>
    </lineage>
</organism>
<reference evidence="8 9" key="1">
    <citation type="journal article" date="2023" name="Int. J. Syst. Evol. Microbiol.">
        <title>Arthrobacter mangrovi sp. nov., an actinobacterium isolated from the rhizosphere of a mangrove.</title>
        <authorList>
            <person name="Hamada M."/>
            <person name="Saitou S."/>
            <person name="Enomoto N."/>
            <person name="Nanri K."/>
            <person name="Hidaka K."/>
            <person name="Miura T."/>
            <person name="Tamura T."/>
        </authorList>
    </citation>
    <scope>NUCLEOTIDE SEQUENCE [LARGE SCALE GENOMIC DNA]</scope>
    <source>
        <strain evidence="8 9">NBRC 112813</strain>
    </source>
</reference>
<dbReference type="InterPro" id="IPR017871">
    <property type="entry name" value="ABC_transporter-like_CS"/>
</dbReference>
<feature type="domain" description="ABC transporter" evidence="7">
    <location>
        <begin position="11"/>
        <end position="235"/>
    </location>
</feature>
<comment type="similarity">
    <text evidence="1">Belongs to the ABC transporter superfamily.</text>
</comment>
<dbReference type="Gene3D" id="3.40.50.300">
    <property type="entry name" value="P-loop containing nucleotide triphosphate hydrolases"/>
    <property type="match status" value="1"/>
</dbReference>
<dbReference type="PROSITE" id="PS00211">
    <property type="entry name" value="ABC_TRANSPORTER_1"/>
    <property type="match status" value="1"/>
</dbReference>
<dbReference type="PANTHER" id="PTHR43820:SF2">
    <property type="entry name" value="ABC TRANSPORTER ATP-BINDING PROTEIN"/>
    <property type="match status" value="1"/>
</dbReference>
<evidence type="ECO:0000256" key="5">
    <source>
        <dbReference type="ARBA" id="ARBA00022970"/>
    </source>
</evidence>
<dbReference type="InterPro" id="IPR052156">
    <property type="entry name" value="BCAA_Transport_ATP-bd_LivF"/>
</dbReference>
<sequence length="285" mass="29941">MTSHTTARPILDVAGLNARIGGQQVVEDVSFTVPASGITALLGRNGVGKTSTIKALIGLIDRTGRVELDGQRIDKDPTWKLIRRGVGYVPEDREVFGKLTVAENLRLAERDAHPRRELVEQLFPDLVKRSGQMAGTLSGGQQQMVSLARALLNDNKVLLIDEPTKGLAPKIVQEVAEALEQAAATVPILLVEQNLQVVRRLAGDAVVLSGGRVVHTGNALDFLDDEDLTRRLLGVHADAEQEAQEAEAPVAAGATAVSSSVAASSTQAAAPAPAAADPARKGAGL</sequence>
<gene>
    <name evidence="8" type="ORF">AHIS1636_13160</name>
</gene>
<dbReference type="CDD" id="cd03224">
    <property type="entry name" value="ABC_TM1139_LivF_branched"/>
    <property type="match status" value="1"/>
</dbReference>
<keyword evidence="5" id="KW-0029">Amino-acid transport</keyword>
<dbReference type="Pfam" id="PF00005">
    <property type="entry name" value="ABC_tran"/>
    <property type="match status" value="1"/>
</dbReference>
<dbReference type="EMBL" id="BRVS01000005">
    <property type="protein sequence ID" value="GLB66877.1"/>
    <property type="molecule type" value="Genomic_DNA"/>
</dbReference>
<feature type="compositionally biased region" description="Low complexity" evidence="6">
    <location>
        <begin position="262"/>
        <end position="277"/>
    </location>
</feature>
<evidence type="ECO:0000256" key="4">
    <source>
        <dbReference type="ARBA" id="ARBA00022840"/>
    </source>
</evidence>